<feature type="transmembrane region" description="Helical" evidence="1">
    <location>
        <begin position="348"/>
        <end position="366"/>
    </location>
</feature>
<keyword evidence="1" id="KW-1133">Transmembrane helix</keyword>
<dbReference type="EMBL" id="UINC01007062">
    <property type="protein sequence ID" value="SVA31203.1"/>
    <property type="molecule type" value="Genomic_DNA"/>
</dbReference>
<reference evidence="2" key="1">
    <citation type="submission" date="2018-05" db="EMBL/GenBank/DDBJ databases">
        <authorList>
            <person name="Lanie J.A."/>
            <person name="Ng W.-L."/>
            <person name="Kazmierczak K.M."/>
            <person name="Andrzejewski T.M."/>
            <person name="Davidsen T.M."/>
            <person name="Wayne K.J."/>
            <person name="Tettelin H."/>
            <person name="Glass J.I."/>
            <person name="Rusch D."/>
            <person name="Podicherti R."/>
            <person name="Tsui H.-C.T."/>
            <person name="Winkler M.E."/>
        </authorList>
    </citation>
    <scope>NUCLEOTIDE SEQUENCE</scope>
</reference>
<proteinExistence type="predicted"/>
<feature type="transmembrane region" description="Helical" evidence="1">
    <location>
        <begin position="423"/>
        <end position="443"/>
    </location>
</feature>
<keyword evidence="1" id="KW-0472">Membrane</keyword>
<evidence type="ECO:0000313" key="2">
    <source>
        <dbReference type="EMBL" id="SVA31203.1"/>
    </source>
</evidence>
<feature type="transmembrane region" description="Helical" evidence="1">
    <location>
        <begin position="297"/>
        <end position="321"/>
    </location>
</feature>
<feature type="transmembrane region" description="Helical" evidence="1">
    <location>
        <begin position="392"/>
        <end position="411"/>
    </location>
</feature>
<gene>
    <name evidence="2" type="ORF">METZ01_LOCUS84057</name>
</gene>
<feature type="transmembrane region" description="Helical" evidence="1">
    <location>
        <begin position="221"/>
        <end position="242"/>
    </location>
</feature>
<accession>A0A381UW80</accession>
<organism evidence="2">
    <name type="scientific">marine metagenome</name>
    <dbReference type="NCBI Taxonomy" id="408172"/>
    <lineage>
        <taxon>unclassified sequences</taxon>
        <taxon>metagenomes</taxon>
        <taxon>ecological metagenomes</taxon>
    </lineage>
</organism>
<evidence type="ECO:0000256" key="1">
    <source>
        <dbReference type="SAM" id="Phobius"/>
    </source>
</evidence>
<feature type="transmembrane region" description="Helical" evidence="1">
    <location>
        <begin position="455"/>
        <end position="478"/>
    </location>
</feature>
<feature type="transmembrane region" description="Helical" evidence="1">
    <location>
        <begin position="52"/>
        <end position="72"/>
    </location>
</feature>
<sequence length="489" mass="54634">MPIPVPSLKEADLPARKKPLVKMMGPGIVMAGLAIGSGELIMWPWITSIVGAQLLWAAAIGIFLQLWINIEIGRWSIVTGESPFTGMVRVIKTIVYVWVFMIVVGKFLPGWARETGIALRDLIFGPGHSSPPWVWTAIVFAAVAAILFGPKVIYKAVERSIMFLIVVIVVGLIYVVWEIGSMDLFMAMWDGVTNIFDFPDFPVPVFADDGSIRDELSFSRFFGAVVFAGAGGLGNLYYAYYLREKGIGMGARMPTLMSAAHKHETKEMDTGFLYPETEENQKRFRDWFRYVVTDQVLFFWLLGSFTMFLFIFGALAVLHPIGLVPDRGSLVWDLASILEESMGTSGRYLFLVVGMAALFSTQLGGVDGGSRIFSDLLHTNFKFGKWFKLEQWYLILVSTTMIIGTFSVWFFEQYDIAGLDFLFISALIGGFAMALYVPLLLYMNLTHLPKSARPGWINIFFMVIASAMYIGFAGYTIYTKAAEVFFSST</sequence>
<protein>
    <recommendedName>
        <fullName evidence="3">Amino acid transporter transmembrane domain-containing protein</fullName>
    </recommendedName>
</protein>
<keyword evidence="1" id="KW-0812">Transmembrane</keyword>
<name>A0A381UW80_9ZZZZ</name>
<feature type="transmembrane region" description="Helical" evidence="1">
    <location>
        <begin position="132"/>
        <end position="149"/>
    </location>
</feature>
<dbReference type="AlphaFoldDB" id="A0A381UW80"/>
<feature type="transmembrane region" description="Helical" evidence="1">
    <location>
        <begin position="161"/>
        <end position="180"/>
    </location>
</feature>
<feature type="transmembrane region" description="Helical" evidence="1">
    <location>
        <begin position="93"/>
        <end position="112"/>
    </location>
</feature>
<evidence type="ECO:0008006" key="3">
    <source>
        <dbReference type="Google" id="ProtNLM"/>
    </source>
</evidence>
<feature type="transmembrane region" description="Helical" evidence="1">
    <location>
        <begin position="26"/>
        <end position="46"/>
    </location>
</feature>
<dbReference type="NCBIfam" id="NF037982">
    <property type="entry name" value="Nramp_1"/>
    <property type="match status" value="1"/>
</dbReference>